<evidence type="ECO:0000256" key="7">
    <source>
        <dbReference type="HAMAP-Rule" id="MF_01337"/>
    </source>
</evidence>
<dbReference type="CDD" id="cd00432">
    <property type="entry name" value="Ribosomal_L18_L5e"/>
    <property type="match status" value="1"/>
</dbReference>
<comment type="similarity">
    <text evidence="1 7">Belongs to the universal ribosomal protein uL18 family.</text>
</comment>
<dbReference type="GO" id="GO:0003735">
    <property type="term" value="F:structural constituent of ribosome"/>
    <property type="evidence" value="ECO:0007669"/>
    <property type="project" value="InterPro"/>
</dbReference>
<dbReference type="Gene3D" id="3.30.420.100">
    <property type="match status" value="1"/>
</dbReference>
<keyword evidence="9" id="KW-1185">Reference proteome</keyword>
<dbReference type="GO" id="GO:0022625">
    <property type="term" value="C:cytosolic large ribosomal subunit"/>
    <property type="evidence" value="ECO:0007669"/>
    <property type="project" value="TreeGrafter"/>
</dbReference>
<dbReference type="PANTHER" id="PTHR12899:SF3">
    <property type="entry name" value="LARGE RIBOSOMAL SUBUNIT PROTEIN UL18M"/>
    <property type="match status" value="1"/>
</dbReference>
<dbReference type="Pfam" id="PF00861">
    <property type="entry name" value="Ribosomal_L18p"/>
    <property type="match status" value="1"/>
</dbReference>
<dbReference type="PANTHER" id="PTHR12899">
    <property type="entry name" value="39S RIBOSOMAL PROTEIN L18, MITOCHONDRIAL"/>
    <property type="match status" value="1"/>
</dbReference>
<dbReference type="SUPFAM" id="SSF53137">
    <property type="entry name" value="Translational machinery components"/>
    <property type="match status" value="1"/>
</dbReference>
<evidence type="ECO:0000256" key="2">
    <source>
        <dbReference type="ARBA" id="ARBA00022730"/>
    </source>
</evidence>
<dbReference type="RefSeq" id="WP_140780975.1">
    <property type="nucleotide sequence ID" value="NZ_VFSS01000001.1"/>
</dbReference>
<evidence type="ECO:0000256" key="3">
    <source>
        <dbReference type="ARBA" id="ARBA00022884"/>
    </source>
</evidence>
<reference evidence="8 9" key="1">
    <citation type="submission" date="2019-06" db="EMBL/GenBank/DDBJ databases">
        <title>Mycoplasma falconis type strain whole genome sequence.</title>
        <authorList>
            <person name="Spergser J."/>
        </authorList>
    </citation>
    <scope>NUCLEOTIDE SEQUENCE [LARGE SCALE GENOMIC DNA]</scope>
    <source>
        <strain evidence="8 9">ATCC 51372</strain>
    </source>
</reference>
<dbReference type="Proteomes" id="UP000319776">
    <property type="component" value="Unassembled WGS sequence"/>
</dbReference>
<dbReference type="GO" id="GO:0008097">
    <property type="term" value="F:5S rRNA binding"/>
    <property type="evidence" value="ECO:0007669"/>
    <property type="project" value="TreeGrafter"/>
</dbReference>
<sequence length="115" mass="13002">MLSRNQKRQNKHLKIRNRLSQGTAEVPRVTVFKSLHNFYAQAVNDLEHVTLASSSTLQLAEKGNNIESVKLVAKAFAAKLKALKIEKIVFDRSGYIYHGKLAAFCDTLREEGIKF</sequence>
<evidence type="ECO:0000256" key="1">
    <source>
        <dbReference type="ARBA" id="ARBA00007116"/>
    </source>
</evidence>
<comment type="subunit">
    <text evidence="7">Part of the 50S ribosomal subunit; part of the 5S rRNA/L5/L18/L25 subcomplex. Contacts the 5S and 23S rRNAs.</text>
</comment>
<comment type="function">
    <text evidence="7">This is one of the proteins that bind and probably mediate the attachment of the 5S RNA into the large ribosomal subunit, where it forms part of the central protuberance.</text>
</comment>
<evidence type="ECO:0000256" key="5">
    <source>
        <dbReference type="ARBA" id="ARBA00023274"/>
    </source>
</evidence>
<dbReference type="GO" id="GO:0006412">
    <property type="term" value="P:translation"/>
    <property type="evidence" value="ECO:0007669"/>
    <property type="project" value="UniProtKB-UniRule"/>
</dbReference>
<dbReference type="HAMAP" id="MF_01337_B">
    <property type="entry name" value="Ribosomal_uL18_B"/>
    <property type="match status" value="1"/>
</dbReference>
<evidence type="ECO:0000256" key="6">
    <source>
        <dbReference type="ARBA" id="ARBA00035197"/>
    </source>
</evidence>
<evidence type="ECO:0000256" key="4">
    <source>
        <dbReference type="ARBA" id="ARBA00022980"/>
    </source>
</evidence>
<name>A0A501XCB4_9BACT</name>
<protein>
    <recommendedName>
        <fullName evidence="6 7">Large ribosomal subunit protein uL18</fullName>
    </recommendedName>
</protein>
<keyword evidence="5 7" id="KW-0687">Ribonucleoprotein</keyword>
<dbReference type="NCBIfam" id="TIGR00060">
    <property type="entry name" value="L18_bact"/>
    <property type="match status" value="1"/>
</dbReference>
<comment type="caution">
    <text evidence="8">The sequence shown here is derived from an EMBL/GenBank/DDBJ whole genome shotgun (WGS) entry which is preliminary data.</text>
</comment>
<evidence type="ECO:0000313" key="8">
    <source>
        <dbReference type="EMBL" id="TPE58003.1"/>
    </source>
</evidence>
<accession>A0A501XCB4</accession>
<keyword evidence="2 7" id="KW-0699">rRNA-binding</keyword>
<keyword evidence="3 7" id="KW-0694">RNA-binding</keyword>
<dbReference type="InterPro" id="IPR057268">
    <property type="entry name" value="Ribosomal_L18"/>
</dbReference>
<dbReference type="InterPro" id="IPR004389">
    <property type="entry name" value="Ribosomal_uL18_bac-type"/>
</dbReference>
<dbReference type="EMBL" id="VFSS01000001">
    <property type="protein sequence ID" value="TPE58003.1"/>
    <property type="molecule type" value="Genomic_DNA"/>
</dbReference>
<dbReference type="OrthoDB" id="9810939at2"/>
<gene>
    <name evidence="7" type="primary">rplR</name>
    <name evidence="8" type="ORF">FJO69_00095</name>
</gene>
<proteinExistence type="inferred from homology"/>
<dbReference type="AlphaFoldDB" id="A0A501XCB4"/>
<dbReference type="InterPro" id="IPR005484">
    <property type="entry name" value="Ribosomal_uL18_bac/plant/anim"/>
</dbReference>
<keyword evidence="4 7" id="KW-0689">Ribosomal protein</keyword>
<organism evidence="8 9">
    <name type="scientific">[Mycoplasma] falconis</name>
    <dbReference type="NCBI Taxonomy" id="92403"/>
    <lineage>
        <taxon>Bacteria</taxon>
        <taxon>Bacillati</taxon>
        <taxon>Mycoplasmatota</taxon>
        <taxon>Mycoplasmoidales</taxon>
        <taxon>Metamycoplasmataceae</taxon>
        <taxon>Metamycoplasma</taxon>
    </lineage>
</organism>
<evidence type="ECO:0000313" key="9">
    <source>
        <dbReference type="Proteomes" id="UP000319776"/>
    </source>
</evidence>